<dbReference type="PROSITE" id="PS50097">
    <property type="entry name" value="BTB"/>
    <property type="match status" value="1"/>
</dbReference>
<feature type="region of interest" description="Disordered" evidence="1">
    <location>
        <begin position="1"/>
        <end position="50"/>
    </location>
</feature>
<dbReference type="InterPro" id="IPR001606">
    <property type="entry name" value="ARID_dom"/>
</dbReference>
<evidence type="ECO:0000259" key="2">
    <source>
        <dbReference type="PROSITE" id="PS50097"/>
    </source>
</evidence>
<reference evidence="3" key="1">
    <citation type="submission" date="2020-06" db="EMBL/GenBank/DDBJ databases">
        <authorList>
            <person name="Onetto C."/>
        </authorList>
    </citation>
    <scope>NUCLEOTIDE SEQUENCE</scope>
</reference>
<dbReference type="InterPro" id="IPR000210">
    <property type="entry name" value="BTB/POZ_dom"/>
</dbReference>
<evidence type="ECO:0000256" key="1">
    <source>
        <dbReference type="SAM" id="MobiDB-lite"/>
    </source>
</evidence>
<dbReference type="Gene3D" id="3.30.710.10">
    <property type="entry name" value="Potassium Channel Kv1.1, Chain A"/>
    <property type="match status" value="1"/>
</dbReference>
<dbReference type="InterPro" id="IPR036431">
    <property type="entry name" value="ARID_dom_sf"/>
</dbReference>
<name>A0A9N8PIS2_9PEZI</name>
<evidence type="ECO:0000313" key="3">
    <source>
        <dbReference type="EMBL" id="CAD0095494.1"/>
    </source>
</evidence>
<accession>A0A9N8PIS2</accession>
<sequence length="316" mass="35602">MDNEPSTTTPEHEDIGDHTAAPDQASVDQTEMLPDMNVPESDREVSATKPGDLVIMSDIKALDEAPTAADQEPLDASDCFSQCESWIQSVSEDDPDEPWIPVPTLVKKDMVKVEIKGTGKSFTVHKELLCRHSDYSKTALNSACLEAKTNKFLLEERIDLFKIFVYWLESRNLDFLKLEEWIKSSADDVSTAFVEIYCFANRRGQPVDIAKLHTQVKSNGGSAAKVRNWGTACTAMGIKAPAGCDQPKLQGHLRGLYRRWMRPWDTTITPSEVKTAEEECPRPFVKEFFHNAVVVEKTKLKPVPNKPYNSNDRYDY</sequence>
<feature type="domain" description="BTB" evidence="2">
    <location>
        <begin position="111"/>
        <end position="177"/>
    </location>
</feature>
<dbReference type="Pfam" id="PF01388">
    <property type="entry name" value="ARID"/>
    <property type="match status" value="1"/>
</dbReference>
<comment type="caution">
    <text evidence="3">The sequence shown here is derived from an EMBL/GenBank/DDBJ whole genome shotgun (WGS) entry which is preliminary data.</text>
</comment>
<keyword evidence="4" id="KW-1185">Reference proteome</keyword>
<dbReference type="Proteomes" id="UP000716446">
    <property type="component" value="Unassembled WGS sequence"/>
</dbReference>
<dbReference type="GO" id="GO:0003677">
    <property type="term" value="F:DNA binding"/>
    <property type="evidence" value="ECO:0007669"/>
    <property type="project" value="InterPro"/>
</dbReference>
<protein>
    <recommendedName>
        <fullName evidence="2">BTB domain-containing protein</fullName>
    </recommendedName>
</protein>
<dbReference type="SUPFAM" id="SSF46774">
    <property type="entry name" value="ARID-like"/>
    <property type="match status" value="1"/>
</dbReference>
<dbReference type="InterPro" id="IPR011333">
    <property type="entry name" value="SKP1/BTB/POZ_sf"/>
</dbReference>
<gene>
    <name evidence="3" type="ORF">AWRI4619_LOCUS8836</name>
</gene>
<dbReference type="CDD" id="cd18186">
    <property type="entry name" value="BTB_POZ_ZBTB_KLHL-like"/>
    <property type="match status" value="1"/>
</dbReference>
<proteinExistence type="predicted"/>
<evidence type="ECO:0000313" key="4">
    <source>
        <dbReference type="Proteomes" id="UP000716446"/>
    </source>
</evidence>
<dbReference type="EMBL" id="CAIJEN010000015">
    <property type="protein sequence ID" value="CAD0095494.1"/>
    <property type="molecule type" value="Genomic_DNA"/>
</dbReference>
<dbReference type="AlphaFoldDB" id="A0A9N8PIS2"/>
<organism evidence="3 4">
    <name type="scientific">Aureobasidium vineae</name>
    <dbReference type="NCBI Taxonomy" id="2773715"/>
    <lineage>
        <taxon>Eukaryota</taxon>
        <taxon>Fungi</taxon>
        <taxon>Dikarya</taxon>
        <taxon>Ascomycota</taxon>
        <taxon>Pezizomycotina</taxon>
        <taxon>Dothideomycetes</taxon>
        <taxon>Dothideomycetidae</taxon>
        <taxon>Dothideales</taxon>
        <taxon>Saccotheciaceae</taxon>
        <taxon>Aureobasidium</taxon>
    </lineage>
</organism>